<proteinExistence type="predicted"/>
<dbReference type="OrthoDB" id="9779102at2"/>
<evidence type="ECO:0000313" key="4">
    <source>
        <dbReference type="EMBL" id="RJL33996.1"/>
    </source>
</evidence>
<dbReference type="Gene3D" id="3.50.90.10">
    <property type="entry name" value="YerB-like"/>
    <property type="match status" value="1"/>
</dbReference>
<feature type="compositionally biased region" description="Pro residues" evidence="1">
    <location>
        <begin position="51"/>
        <end position="74"/>
    </location>
</feature>
<dbReference type="Proteomes" id="UP000265768">
    <property type="component" value="Unassembled WGS sequence"/>
</dbReference>
<dbReference type="EMBL" id="QZEY01000002">
    <property type="protein sequence ID" value="RJL33996.1"/>
    <property type="molecule type" value="Genomic_DNA"/>
</dbReference>
<reference evidence="4 5" key="1">
    <citation type="submission" date="2018-09" db="EMBL/GenBank/DDBJ databases">
        <title>YIM 75507 draft genome.</title>
        <authorList>
            <person name="Tang S."/>
            <person name="Feng Y."/>
        </authorList>
    </citation>
    <scope>NUCLEOTIDE SEQUENCE [LARGE SCALE GENOMIC DNA]</scope>
    <source>
        <strain evidence="4 5">YIM 75507</strain>
    </source>
</reference>
<dbReference type="InterPro" id="IPR035328">
    <property type="entry name" value="DUF3048_C"/>
</dbReference>
<feature type="region of interest" description="Disordered" evidence="1">
    <location>
        <begin position="46"/>
        <end position="86"/>
    </location>
</feature>
<name>A0A3A4BRP4_9ACTN</name>
<evidence type="ECO:0000256" key="1">
    <source>
        <dbReference type="SAM" id="MobiDB-lite"/>
    </source>
</evidence>
<evidence type="ECO:0000259" key="3">
    <source>
        <dbReference type="Pfam" id="PF17479"/>
    </source>
</evidence>
<gene>
    <name evidence="4" type="ORF">D5H75_05585</name>
</gene>
<protein>
    <submittedName>
        <fullName evidence="4">DUF3048 domain-containing protein</fullName>
    </submittedName>
</protein>
<dbReference type="SUPFAM" id="SSF159774">
    <property type="entry name" value="YerB-like"/>
    <property type="match status" value="1"/>
</dbReference>
<organism evidence="4 5">
    <name type="scientific">Bailinhaonella thermotolerans</name>
    <dbReference type="NCBI Taxonomy" id="1070861"/>
    <lineage>
        <taxon>Bacteria</taxon>
        <taxon>Bacillati</taxon>
        <taxon>Actinomycetota</taxon>
        <taxon>Actinomycetes</taxon>
        <taxon>Streptosporangiales</taxon>
        <taxon>Streptosporangiaceae</taxon>
        <taxon>Bailinhaonella</taxon>
    </lineage>
</organism>
<comment type="caution">
    <text evidence="4">The sequence shown here is derived from an EMBL/GenBank/DDBJ whole genome shotgun (WGS) entry which is preliminary data.</text>
</comment>
<dbReference type="Pfam" id="PF17479">
    <property type="entry name" value="DUF3048_C"/>
    <property type="match status" value="1"/>
</dbReference>
<feature type="domain" description="DUF3048" evidence="3">
    <location>
        <begin position="238"/>
        <end position="351"/>
    </location>
</feature>
<keyword evidence="5" id="KW-1185">Reference proteome</keyword>
<feature type="domain" description="DUF3048" evidence="2">
    <location>
        <begin position="84"/>
        <end position="214"/>
    </location>
</feature>
<dbReference type="AlphaFoldDB" id="A0A3A4BRP4"/>
<dbReference type="InterPro" id="IPR021416">
    <property type="entry name" value="DUF3048_N"/>
</dbReference>
<sequence length="361" mass="38919">MSRARTGGSLPPIWYWYRRGPLLRARRKFIVLLAGAAVAAPLAACSDDPPKPATASPPSPASSAPAPTPTPPAAHPFTGKPGGQSKPVLAVKIENTASGKPQLGLRSADIVYIEQVEGGLTRLMAMFSSKIPAKVGPVRSARISDLHILRQFGKPAFAYSGVQTRMKPFVAKAPLFDVSDSAAPGAYFRQPGRHAPYNLFARPKVLLSKARKATVAKDIGWTFSEQAPEGGKPTTSFKVRYPAARFTFTWSDSEKRWLVTQDGKKDMAAEGGQLGGQTVVIQWAKTTRSQFHDVNGSYTPLIKTTGTGKATVLRDGMAYQAKWERLKENEGTTFTTPDGRPLPFAPGQVWVVLASPKPVQP</sequence>
<dbReference type="Pfam" id="PF11258">
    <property type="entry name" value="DUF3048"/>
    <property type="match status" value="1"/>
</dbReference>
<accession>A0A3A4BRP4</accession>
<dbReference type="InterPro" id="IPR023158">
    <property type="entry name" value="YerB-like_sf"/>
</dbReference>
<evidence type="ECO:0000259" key="2">
    <source>
        <dbReference type="Pfam" id="PF11258"/>
    </source>
</evidence>
<evidence type="ECO:0000313" key="5">
    <source>
        <dbReference type="Proteomes" id="UP000265768"/>
    </source>
</evidence>